<feature type="domain" description="Helicase C-terminal" evidence="11">
    <location>
        <begin position="269"/>
        <end position="423"/>
    </location>
</feature>
<dbReference type="Gene3D" id="3.40.50.300">
    <property type="entry name" value="P-loop containing nucleotide triphosphate hydrolases"/>
    <property type="match status" value="2"/>
</dbReference>
<keyword evidence="2" id="KW-0227">DNA damage</keyword>
<dbReference type="InterPro" id="IPR052511">
    <property type="entry name" value="ATP-dep_Helicase"/>
</dbReference>
<name>A0A832UV11_9ARCH</name>
<organism evidence="12 13">
    <name type="scientific">Candidatus Naiadarchaeum limnaeum</name>
    <dbReference type="NCBI Taxonomy" id="2756139"/>
    <lineage>
        <taxon>Archaea</taxon>
        <taxon>Candidatus Undinarchaeota</taxon>
        <taxon>Candidatus Undinarchaeia</taxon>
        <taxon>Candidatus Naiadarchaeales</taxon>
        <taxon>Candidatus Naiadarchaeaceae</taxon>
        <taxon>Candidatus Naiadarchaeum</taxon>
    </lineage>
</organism>
<evidence type="ECO:0000256" key="1">
    <source>
        <dbReference type="ARBA" id="ARBA00022741"/>
    </source>
</evidence>
<evidence type="ECO:0000259" key="11">
    <source>
        <dbReference type="PROSITE" id="PS51194"/>
    </source>
</evidence>
<gene>
    <name evidence="12" type="ORF">H1016_01560</name>
</gene>
<proteinExistence type="inferred from homology"/>
<dbReference type="InterPro" id="IPR011545">
    <property type="entry name" value="DEAD/DEAH_box_helicase_dom"/>
</dbReference>
<dbReference type="InterPro" id="IPR001650">
    <property type="entry name" value="Helicase_C-like"/>
</dbReference>
<comment type="caution">
    <text evidence="12">The sequence shown here is derived from an EMBL/GenBank/DDBJ whole genome shotgun (WGS) entry which is preliminary data.</text>
</comment>
<dbReference type="NCBIfam" id="NF010338">
    <property type="entry name" value="PRK13767.1"/>
    <property type="match status" value="1"/>
</dbReference>
<dbReference type="GO" id="GO:0004386">
    <property type="term" value="F:helicase activity"/>
    <property type="evidence" value="ECO:0007669"/>
    <property type="project" value="UniProtKB-KW"/>
</dbReference>
<dbReference type="PANTHER" id="PTHR47962:SF6">
    <property type="entry name" value="LARGE HELICASE-RELATED PROTEIN"/>
    <property type="match status" value="1"/>
</dbReference>
<dbReference type="Pfam" id="PF08494">
    <property type="entry name" value="DEAD_assoc"/>
    <property type="match status" value="1"/>
</dbReference>
<dbReference type="CDD" id="cd18796">
    <property type="entry name" value="SF2_C_LHR"/>
    <property type="match status" value="1"/>
</dbReference>
<evidence type="ECO:0000256" key="8">
    <source>
        <dbReference type="ARBA" id="ARBA00023235"/>
    </source>
</evidence>
<keyword evidence="7" id="KW-0234">DNA repair</keyword>
<keyword evidence="6" id="KW-0238">DNA-binding</keyword>
<dbReference type="GO" id="GO:0003677">
    <property type="term" value="F:DNA binding"/>
    <property type="evidence" value="ECO:0007669"/>
    <property type="project" value="UniProtKB-KW"/>
</dbReference>
<dbReference type="Proteomes" id="UP000646946">
    <property type="component" value="Unassembled WGS sequence"/>
</dbReference>
<dbReference type="GO" id="GO:0005524">
    <property type="term" value="F:ATP binding"/>
    <property type="evidence" value="ECO:0007669"/>
    <property type="project" value="UniProtKB-KW"/>
</dbReference>
<dbReference type="PROSITE" id="PS51192">
    <property type="entry name" value="HELICASE_ATP_BIND_1"/>
    <property type="match status" value="1"/>
</dbReference>
<dbReference type="Pfam" id="PF00271">
    <property type="entry name" value="Helicase_C"/>
    <property type="match status" value="1"/>
</dbReference>
<keyword evidence="5" id="KW-0067">ATP-binding</keyword>
<dbReference type="InterPro" id="IPR014001">
    <property type="entry name" value="Helicase_ATP-bd"/>
</dbReference>
<dbReference type="PIRSF" id="PIRSF037307">
    <property type="entry name" value="Lhr-like_helic_prd"/>
    <property type="match status" value="1"/>
</dbReference>
<evidence type="ECO:0000256" key="5">
    <source>
        <dbReference type="ARBA" id="ARBA00022840"/>
    </source>
</evidence>
<protein>
    <submittedName>
        <fullName evidence="12">ATP-dependent helicase</fullName>
    </submittedName>
</protein>
<dbReference type="Pfam" id="PF19306">
    <property type="entry name" value="WHD_Lhr"/>
    <property type="match status" value="1"/>
</dbReference>
<dbReference type="PROSITE" id="PS51194">
    <property type="entry name" value="HELICASE_CTER"/>
    <property type="match status" value="1"/>
</dbReference>
<dbReference type="SMART" id="SM00490">
    <property type="entry name" value="HELICc"/>
    <property type="match status" value="1"/>
</dbReference>
<evidence type="ECO:0000256" key="3">
    <source>
        <dbReference type="ARBA" id="ARBA00022801"/>
    </source>
</evidence>
<dbReference type="Pfam" id="PF00270">
    <property type="entry name" value="DEAD"/>
    <property type="match status" value="1"/>
</dbReference>
<keyword evidence="4 12" id="KW-0347">Helicase</keyword>
<dbReference type="SUPFAM" id="SSF52540">
    <property type="entry name" value="P-loop containing nucleoside triphosphate hydrolases"/>
    <property type="match status" value="1"/>
</dbReference>
<dbReference type="SMART" id="SM00487">
    <property type="entry name" value="DEXDc"/>
    <property type="match status" value="1"/>
</dbReference>
<keyword evidence="3" id="KW-0378">Hydrolase</keyword>
<evidence type="ECO:0000256" key="9">
    <source>
        <dbReference type="ARBA" id="ARBA00093467"/>
    </source>
</evidence>
<sequence>MLVTIQYLTKEYADESIFEVLDSLIVKWFKQKFKTFAPPQKYSVISIHKKENTLISAPTGSGKTLSAFLSIISELVSLSKQGKLEDKTYCVYISPLRALSRDIEVNLKNPLEEIEKLAGKDLGIRVAVRTGDTTTSERQKMLVKPPHILITTPESLGIVLVAPKFKKLLTDVQWVIIDEVHALAPNKRGVHLSVSLERLQNVSGPFTRIGLSATVAPLEEVAKFLVGFQNGSPRDCKIVDVQLIKEFDLKVLCPVPSIINATQEELHNSLYKLLDDLIQEHKTTLIFTNTRSATERVVHHLKTKYPKKYLENIGAHHSSLSREHRLDLENKLRKGELKVVVCSTSLELGIDIGYIDLVILLGSPKSTARALQRCGRSGHKLHDKIKGRFIVLDRDDLVECAVMLKNAYENKIDNIDIPQNCLDVIVQHIYGLAIENKQHAETALDLIRRSYCYKDLSWEQFESVLKYLAGEYVSLEQRSVYAKIWYDPVTKMLGRRSKIARVIYSTNIGTIPEESYLEVKFGEERIGMLDEGFLERLKKGDIFVLGGKTYRFNFARGMTVQVTPMPHTLPTVPSWFSEMLPLNFDVAIEIQKFRRKLEELFKEKRSKAEIVKFIHEYLYVDENSANSIYEYFREQFLFAEIPNDKKLVVEFYKGFGEKKFIIFHSLYGRRVNDALSRAIAYEISRISRNKNVAIALTDNGFYLTSESQKMQVLRAFQSLKPEHLRELLKRAIDQTEILKRRFRHCAMRSLMILRSYKGHRKSVGRQQMGAQILLSSVKRISDKFPILEEARREVLEDLMDIKRTEKVLSEIKSGKIKIHVIATEIPSPFALNLIARGYLDILKMEDKLEFVRRMHKAILKQIEPYEIAA</sequence>
<dbReference type="InterPro" id="IPR017170">
    <property type="entry name" value="Lhr-like"/>
</dbReference>
<dbReference type="GO" id="GO:0006281">
    <property type="term" value="P:DNA repair"/>
    <property type="evidence" value="ECO:0007669"/>
    <property type="project" value="UniProtKB-KW"/>
</dbReference>
<dbReference type="EMBL" id="DVAB01000016">
    <property type="protein sequence ID" value="HIK00205.1"/>
    <property type="molecule type" value="Genomic_DNA"/>
</dbReference>
<dbReference type="InterPro" id="IPR013701">
    <property type="entry name" value="Lhr-like_DEAD/DEAH_assoc"/>
</dbReference>
<feature type="domain" description="Helicase ATP-binding" evidence="10">
    <location>
        <begin position="44"/>
        <end position="233"/>
    </location>
</feature>
<dbReference type="GO" id="GO:0140097">
    <property type="term" value="F:catalytic activity, acting on DNA"/>
    <property type="evidence" value="ECO:0007669"/>
    <property type="project" value="UniProtKB-ARBA"/>
</dbReference>
<evidence type="ECO:0000256" key="2">
    <source>
        <dbReference type="ARBA" id="ARBA00022763"/>
    </source>
</evidence>
<dbReference type="PANTHER" id="PTHR47962">
    <property type="entry name" value="ATP-DEPENDENT HELICASE LHR-RELATED-RELATED"/>
    <property type="match status" value="1"/>
</dbReference>
<dbReference type="AlphaFoldDB" id="A0A832UV11"/>
<dbReference type="CDD" id="cd17922">
    <property type="entry name" value="DEXHc_LHR-like"/>
    <property type="match status" value="1"/>
</dbReference>
<evidence type="ECO:0000313" key="12">
    <source>
        <dbReference type="EMBL" id="HIK00205.1"/>
    </source>
</evidence>
<evidence type="ECO:0000259" key="10">
    <source>
        <dbReference type="PROSITE" id="PS51192"/>
    </source>
</evidence>
<comment type="similarity">
    <text evidence="9">Belongs to the Lhr helicase family. Lhr-Core subfamily.</text>
</comment>
<evidence type="ECO:0000256" key="6">
    <source>
        <dbReference type="ARBA" id="ARBA00023125"/>
    </source>
</evidence>
<keyword evidence="13" id="KW-1185">Reference proteome</keyword>
<accession>A0A832UV11</accession>
<evidence type="ECO:0000256" key="4">
    <source>
        <dbReference type="ARBA" id="ARBA00022806"/>
    </source>
</evidence>
<dbReference type="InterPro" id="IPR027417">
    <property type="entry name" value="P-loop_NTPase"/>
</dbReference>
<evidence type="ECO:0000256" key="7">
    <source>
        <dbReference type="ARBA" id="ARBA00023204"/>
    </source>
</evidence>
<reference evidence="12 13" key="1">
    <citation type="journal article" name="Nat. Commun.">
        <title>Undinarchaeota illuminate DPANN phylogeny and the impact of gene transfer on archaeal evolution.</title>
        <authorList>
            <person name="Dombrowski N."/>
            <person name="Williams T.A."/>
            <person name="Sun J."/>
            <person name="Woodcroft B.J."/>
            <person name="Lee J.H."/>
            <person name="Minh B.Q."/>
            <person name="Rinke C."/>
            <person name="Spang A."/>
        </authorList>
    </citation>
    <scope>NUCLEOTIDE SEQUENCE [LARGE SCALE GENOMIC DNA]</scope>
    <source>
        <strain evidence="12">MAG_bin1129</strain>
    </source>
</reference>
<keyword evidence="1" id="KW-0547">Nucleotide-binding</keyword>
<keyword evidence="8" id="KW-0413">Isomerase</keyword>
<dbReference type="InterPro" id="IPR045628">
    <property type="entry name" value="Lhr_WH_dom"/>
</dbReference>
<dbReference type="GO" id="GO:0016887">
    <property type="term" value="F:ATP hydrolysis activity"/>
    <property type="evidence" value="ECO:0007669"/>
    <property type="project" value="TreeGrafter"/>
</dbReference>
<evidence type="ECO:0000313" key="13">
    <source>
        <dbReference type="Proteomes" id="UP000646946"/>
    </source>
</evidence>